<protein>
    <submittedName>
        <fullName evidence="1">Uncharacterized protein</fullName>
    </submittedName>
</protein>
<keyword evidence="2" id="KW-1185">Reference proteome</keyword>
<name>A0A843XBN2_COLES</name>
<sequence length="158" mass="18051">MVSSFLWFSRSNVSLDHVHQHHRYSHPFRIILTPSAKELAITFCPSIRIAYVSTLRNRHSVTVDRTLVSQNSMVGLKFHRGACVLVHRLSYPLGKTTNIFSRGDRNCPRVPNPESALRASQHKVGFDDFQFDAQITLWELGRGLLMRSHADTPSLKRV</sequence>
<dbReference type="EMBL" id="NMUH01007118">
    <property type="protein sequence ID" value="MQM16680.1"/>
    <property type="molecule type" value="Genomic_DNA"/>
</dbReference>
<dbReference type="Proteomes" id="UP000652761">
    <property type="component" value="Unassembled WGS sequence"/>
</dbReference>
<comment type="caution">
    <text evidence="1">The sequence shown here is derived from an EMBL/GenBank/DDBJ whole genome shotgun (WGS) entry which is preliminary data.</text>
</comment>
<organism evidence="1 2">
    <name type="scientific">Colocasia esculenta</name>
    <name type="common">Wild taro</name>
    <name type="synonym">Arum esculentum</name>
    <dbReference type="NCBI Taxonomy" id="4460"/>
    <lineage>
        <taxon>Eukaryota</taxon>
        <taxon>Viridiplantae</taxon>
        <taxon>Streptophyta</taxon>
        <taxon>Embryophyta</taxon>
        <taxon>Tracheophyta</taxon>
        <taxon>Spermatophyta</taxon>
        <taxon>Magnoliopsida</taxon>
        <taxon>Liliopsida</taxon>
        <taxon>Araceae</taxon>
        <taxon>Aroideae</taxon>
        <taxon>Colocasieae</taxon>
        <taxon>Colocasia</taxon>
    </lineage>
</organism>
<accession>A0A843XBN2</accession>
<reference evidence="1" key="1">
    <citation type="submission" date="2017-07" db="EMBL/GenBank/DDBJ databases">
        <title>Taro Niue Genome Assembly and Annotation.</title>
        <authorList>
            <person name="Atibalentja N."/>
            <person name="Keating K."/>
            <person name="Fields C.J."/>
        </authorList>
    </citation>
    <scope>NUCLEOTIDE SEQUENCE</scope>
    <source>
        <strain evidence="1">Niue_2</strain>
        <tissue evidence="1">Leaf</tissue>
    </source>
</reference>
<evidence type="ECO:0000313" key="2">
    <source>
        <dbReference type="Proteomes" id="UP000652761"/>
    </source>
</evidence>
<evidence type="ECO:0000313" key="1">
    <source>
        <dbReference type="EMBL" id="MQM16680.1"/>
    </source>
</evidence>
<dbReference type="AlphaFoldDB" id="A0A843XBN2"/>
<proteinExistence type="predicted"/>
<gene>
    <name evidence="1" type="ORF">Taro_049637</name>
</gene>